<evidence type="ECO:0000256" key="2">
    <source>
        <dbReference type="ARBA" id="ARBA00009054"/>
    </source>
</evidence>
<dbReference type="FunFam" id="2.30.22.10:FF:000002">
    <property type="entry name" value="GrpE protein homolog"/>
    <property type="match status" value="1"/>
</dbReference>
<evidence type="ECO:0000256" key="5">
    <source>
        <dbReference type="RuleBase" id="RU004478"/>
    </source>
</evidence>
<evidence type="ECO:0000256" key="3">
    <source>
        <dbReference type="ARBA" id="ARBA00023186"/>
    </source>
</evidence>
<feature type="compositionally biased region" description="Acidic residues" evidence="6">
    <location>
        <begin position="81"/>
        <end position="92"/>
    </location>
</feature>
<dbReference type="GO" id="GO:0000774">
    <property type="term" value="F:adenyl-nucleotide exchange factor activity"/>
    <property type="evidence" value="ECO:0007669"/>
    <property type="project" value="InterPro"/>
</dbReference>
<dbReference type="AlphaFoldDB" id="K8F718"/>
<dbReference type="GO" id="GO:0042803">
    <property type="term" value="F:protein homodimerization activity"/>
    <property type="evidence" value="ECO:0007669"/>
    <property type="project" value="InterPro"/>
</dbReference>
<dbReference type="PANTHER" id="PTHR21237:SF23">
    <property type="entry name" value="GRPE PROTEIN HOMOLOG, MITOCHONDRIAL"/>
    <property type="match status" value="1"/>
</dbReference>
<keyword evidence="3 4" id="KW-0143">Chaperone</keyword>
<evidence type="ECO:0000256" key="1">
    <source>
        <dbReference type="ARBA" id="ARBA00004305"/>
    </source>
</evidence>
<evidence type="ECO:0000313" key="7">
    <source>
        <dbReference type="EMBL" id="CCO20645.1"/>
    </source>
</evidence>
<feature type="compositionally biased region" description="Basic and acidic residues" evidence="6">
    <location>
        <begin position="38"/>
        <end position="67"/>
    </location>
</feature>
<dbReference type="GO" id="GO:0030150">
    <property type="term" value="P:protein import into mitochondrial matrix"/>
    <property type="evidence" value="ECO:0007669"/>
    <property type="project" value="TreeGrafter"/>
</dbReference>
<organism evidence="7 8">
    <name type="scientific">Bathycoccus prasinos</name>
    <dbReference type="NCBI Taxonomy" id="41875"/>
    <lineage>
        <taxon>Eukaryota</taxon>
        <taxon>Viridiplantae</taxon>
        <taxon>Chlorophyta</taxon>
        <taxon>Mamiellophyceae</taxon>
        <taxon>Mamiellales</taxon>
        <taxon>Bathycoccaceae</taxon>
        <taxon>Bathycoccus</taxon>
    </lineage>
</organism>
<dbReference type="eggNOG" id="KOG3003">
    <property type="taxonomic scope" value="Eukaryota"/>
</dbReference>
<dbReference type="Pfam" id="PF01025">
    <property type="entry name" value="GrpE"/>
    <property type="match status" value="1"/>
</dbReference>
<dbReference type="PANTHER" id="PTHR21237">
    <property type="entry name" value="GRPE PROTEIN"/>
    <property type="match status" value="1"/>
</dbReference>
<feature type="compositionally biased region" description="Polar residues" evidence="6">
    <location>
        <begin position="21"/>
        <end position="37"/>
    </location>
</feature>
<evidence type="ECO:0000256" key="6">
    <source>
        <dbReference type="SAM" id="MobiDB-lite"/>
    </source>
</evidence>
<dbReference type="SUPFAM" id="SSF51064">
    <property type="entry name" value="Head domain of nucleotide exchange factor GrpE"/>
    <property type="match status" value="1"/>
</dbReference>
<evidence type="ECO:0000256" key="4">
    <source>
        <dbReference type="RuleBase" id="RU000640"/>
    </source>
</evidence>
<dbReference type="GO" id="GO:0001405">
    <property type="term" value="C:PAM complex, Tim23 associated import motor"/>
    <property type="evidence" value="ECO:0007669"/>
    <property type="project" value="TreeGrafter"/>
</dbReference>
<dbReference type="GO" id="GO:0051087">
    <property type="term" value="F:protein-folding chaperone binding"/>
    <property type="evidence" value="ECO:0007669"/>
    <property type="project" value="InterPro"/>
</dbReference>
<comment type="subcellular location">
    <subcellularLocation>
        <location evidence="1 4">Mitochondrion matrix</location>
    </subcellularLocation>
</comment>
<name>K8F718_9CHLO</name>
<reference evidence="7 8" key="1">
    <citation type="submission" date="2011-10" db="EMBL/GenBank/DDBJ databases">
        <authorList>
            <person name="Genoscope - CEA"/>
        </authorList>
    </citation>
    <scope>NUCLEOTIDE SEQUENCE [LARGE SCALE GENOMIC DNA]</scope>
    <source>
        <strain evidence="7 8">RCC 1105</strain>
    </source>
</reference>
<dbReference type="Gene3D" id="2.30.22.10">
    <property type="entry name" value="Head domain of nucleotide exchange factor GrpE"/>
    <property type="match status" value="1"/>
</dbReference>
<protein>
    <recommendedName>
        <fullName evidence="4">GrpE protein homolog</fullName>
    </recommendedName>
</protein>
<dbReference type="PROSITE" id="PS01071">
    <property type="entry name" value="GRPE"/>
    <property type="match status" value="1"/>
</dbReference>
<keyword evidence="8" id="KW-1185">Reference proteome</keyword>
<dbReference type="InterPro" id="IPR013805">
    <property type="entry name" value="GrpE_CC"/>
</dbReference>
<comment type="similarity">
    <text evidence="2 5">Belongs to the GrpE family.</text>
</comment>
<sequence length="253" mass="27868">MNNDAPSSSSRLFISSFASRGKNTSSRCVSTTSLARNTQKEGEREQQQQPKGDDDGGKNNSQEKKAATAEGDGATGGGKEQEEEQNEQEQNEMAEKDALIVELNERHLRTLADMENLRTRTQRQNEDAKKFAVQGFAKDLLDVADNMDRACATVTEEIIAEAKNDAGKLETLLRSFKEGVELTQRQLSSGFKKNGLVKFDPVDEPFDANEHMALFNVPVGETKKEPGSVAVVTKAGYRLHDRVVRAAEVGVYQ</sequence>
<dbReference type="RefSeq" id="XP_007508154.1">
    <property type="nucleotide sequence ID" value="XM_007508092.1"/>
</dbReference>
<dbReference type="GO" id="GO:0051082">
    <property type="term" value="F:unfolded protein binding"/>
    <property type="evidence" value="ECO:0007669"/>
    <property type="project" value="TreeGrafter"/>
</dbReference>
<dbReference type="PRINTS" id="PR00773">
    <property type="entry name" value="GRPEPROTEIN"/>
</dbReference>
<keyword evidence="4" id="KW-0496">Mitochondrion</keyword>
<dbReference type="STRING" id="41875.K8F718"/>
<feature type="region of interest" description="Disordered" evidence="6">
    <location>
        <begin position="16"/>
        <end position="92"/>
    </location>
</feature>
<dbReference type="KEGG" id="bpg:Bathy18g00240"/>
<dbReference type="GO" id="GO:0006457">
    <property type="term" value="P:protein folding"/>
    <property type="evidence" value="ECO:0007669"/>
    <property type="project" value="InterPro"/>
</dbReference>
<dbReference type="InterPro" id="IPR009012">
    <property type="entry name" value="GrpE_head"/>
</dbReference>
<dbReference type="EMBL" id="FO082261">
    <property type="protein sequence ID" value="CCO20645.1"/>
    <property type="molecule type" value="Genomic_DNA"/>
</dbReference>
<dbReference type="SUPFAM" id="SSF58014">
    <property type="entry name" value="Coiled-coil domain of nucleotide exchange factor GrpE"/>
    <property type="match status" value="1"/>
</dbReference>
<proteinExistence type="inferred from homology"/>
<dbReference type="InterPro" id="IPR000740">
    <property type="entry name" value="GrpE"/>
</dbReference>
<accession>K8F718</accession>
<gene>
    <name evidence="7" type="ordered locus">Bathy18g00240</name>
</gene>
<evidence type="ECO:0000313" key="8">
    <source>
        <dbReference type="Proteomes" id="UP000198341"/>
    </source>
</evidence>
<dbReference type="Gene3D" id="3.90.20.20">
    <property type="match status" value="1"/>
</dbReference>
<dbReference type="GeneID" id="19010775"/>
<dbReference type="Proteomes" id="UP000198341">
    <property type="component" value="Chromosome 18"/>
</dbReference>
<dbReference type="CDD" id="cd00446">
    <property type="entry name" value="GrpE"/>
    <property type="match status" value="1"/>
</dbReference>
<dbReference type="OrthoDB" id="201635at2759"/>
<comment type="function">
    <text evidence="4">Essential component of the PAM complex, a complex required for the translocation of transit peptide-containing proteins from the inner membrane into the mitochondrial matrix in an ATP-dependent manner.</text>
</comment>
<dbReference type="HAMAP" id="MF_01151">
    <property type="entry name" value="GrpE"/>
    <property type="match status" value="1"/>
</dbReference>